<dbReference type="AlphaFoldDB" id="A0A1C3ENQ1"/>
<gene>
    <name evidence="1" type="ORF">A6X21_04150</name>
</gene>
<evidence type="ECO:0000313" key="2">
    <source>
        <dbReference type="Proteomes" id="UP000094828"/>
    </source>
</evidence>
<reference evidence="1 2" key="1">
    <citation type="submission" date="2016-05" db="EMBL/GenBank/DDBJ databases">
        <title>Genomic and physiological characterization of Planctopirus sp. isolated from fresh water lake.</title>
        <authorList>
            <person name="Subhash Y."/>
            <person name="Ramana C."/>
        </authorList>
    </citation>
    <scope>NUCLEOTIDE SEQUENCE [LARGE SCALE GENOMIC DNA]</scope>
    <source>
        <strain evidence="1 2">JC280</strain>
    </source>
</reference>
<protein>
    <submittedName>
        <fullName evidence="1">Uncharacterized protein</fullName>
    </submittedName>
</protein>
<organism evidence="1 2">
    <name type="scientific">Planctopirus hydrillae</name>
    <dbReference type="NCBI Taxonomy" id="1841610"/>
    <lineage>
        <taxon>Bacteria</taxon>
        <taxon>Pseudomonadati</taxon>
        <taxon>Planctomycetota</taxon>
        <taxon>Planctomycetia</taxon>
        <taxon>Planctomycetales</taxon>
        <taxon>Planctomycetaceae</taxon>
        <taxon>Planctopirus</taxon>
    </lineage>
</organism>
<name>A0A1C3ENQ1_9PLAN</name>
<dbReference type="Proteomes" id="UP000094828">
    <property type="component" value="Unassembled WGS sequence"/>
</dbReference>
<accession>A0A1C3ENQ1</accession>
<proteinExistence type="predicted"/>
<sequence>MLAALGKHVYAVIKVPSHTAIRIRCELRQTATHHYIRLLARQTAKSAPPARAAKIPASSQLMVATGLATGAAG</sequence>
<evidence type="ECO:0000313" key="1">
    <source>
        <dbReference type="EMBL" id="ODA34852.1"/>
    </source>
</evidence>
<comment type="caution">
    <text evidence="1">The sequence shown here is derived from an EMBL/GenBank/DDBJ whole genome shotgun (WGS) entry which is preliminary data.</text>
</comment>
<dbReference type="STRING" id="1841610.A6X21_04150"/>
<dbReference type="EMBL" id="LYDR01000039">
    <property type="protein sequence ID" value="ODA34852.1"/>
    <property type="molecule type" value="Genomic_DNA"/>
</dbReference>
<keyword evidence="2" id="KW-1185">Reference proteome</keyword>